<name>A0A8J2H8Y7_COTCN</name>
<evidence type="ECO:0000313" key="1">
    <source>
        <dbReference type="EMBL" id="CAG5082815.1"/>
    </source>
</evidence>
<reference evidence="1" key="1">
    <citation type="submission" date="2021-04" db="EMBL/GenBank/DDBJ databases">
        <authorList>
            <person name="Chebbi M.A.C M."/>
        </authorList>
    </citation>
    <scope>NUCLEOTIDE SEQUENCE</scope>
</reference>
<dbReference type="EMBL" id="CAJNRD030001118">
    <property type="protein sequence ID" value="CAG5082815.1"/>
    <property type="molecule type" value="Genomic_DNA"/>
</dbReference>
<proteinExistence type="predicted"/>
<dbReference type="Proteomes" id="UP000786811">
    <property type="component" value="Unassembled WGS sequence"/>
</dbReference>
<evidence type="ECO:0000313" key="2">
    <source>
        <dbReference type="Proteomes" id="UP000786811"/>
    </source>
</evidence>
<keyword evidence="2" id="KW-1185">Reference proteome</keyword>
<organism evidence="1 2">
    <name type="scientific">Cotesia congregata</name>
    <name type="common">Parasitoid wasp</name>
    <name type="synonym">Apanteles congregatus</name>
    <dbReference type="NCBI Taxonomy" id="51543"/>
    <lineage>
        <taxon>Eukaryota</taxon>
        <taxon>Metazoa</taxon>
        <taxon>Ecdysozoa</taxon>
        <taxon>Arthropoda</taxon>
        <taxon>Hexapoda</taxon>
        <taxon>Insecta</taxon>
        <taxon>Pterygota</taxon>
        <taxon>Neoptera</taxon>
        <taxon>Endopterygota</taxon>
        <taxon>Hymenoptera</taxon>
        <taxon>Apocrita</taxon>
        <taxon>Ichneumonoidea</taxon>
        <taxon>Braconidae</taxon>
        <taxon>Microgastrinae</taxon>
        <taxon>Cotesia</taxon>
    </lineage>
</organism>
<dbReference type="AlphaFoldDB" id="A0A8J2H8Y7"/>
<protein>
    <submittedName>
        <fullName evidence="1">Uncharacterized protein</fullName>
    </submittedName>
</protein>
<comment type="caution">
    <text evidence="1">The sequence shown here is derived from an EMBL/GenBank/DDBJ whole genome shotgun (WGS) entry which is preliminary data.</text>
</comment>
<accession>A0A8J2H8Y7</accession>
<sequence length="136" mass="15307">MDIEFKSDSSTNRSPVILVESRRLSEPNLRCVEAASLVGIPALLDTVDSSKYQEDDADRLVVLLLPVLPVVLQPEAVGRFPLLFLRVSSSRDDSAPLHFLRYKTESLKLDIIQLDIIRLITSTNLLLTYKTKRTVI</sequence>
<gene>
    <name evidence="1" type="ORF">HICCMSTLAB_LOCUS3659</name>
</gene>